<organism evidence="1 2">
    <name type="scientific">Panagrolaimus davidi</name>
    <dbReference type="NCBI Taxonomy" id="227884"/>
    <lineage>
        <taxon>Eukaryota</taxon>
        <taxon>Metazoa</taxon>
        <taxon>Ecdysozoa</taxon>
        <taxon>Nematoda</taxon>
        <taxon>Chromadorea</taxon>
        <taxon>Rhabditida</taxon>
        <taxon>Tylenchina</taxon>
        <taxon>Panagrolaimomorpha</taxon>
        <taxon>Panagrolaimoidea</taxon>
        <taxon>Panagrolaimidae</taxon>
        <taxon>Panagrolaimus</taxon>
    </lineage>
</organism>
<keyword evidence="1" id="KW-1185">Reference proteome</keyword>
<name>A0A914PZW5_9BILA</name>
<accession>A0A914PZW5</accession>
<protein>
    <submittedName>
        <fullName evidence="2">Uncharacterized protein</fullName>
    </submittedName>
</protein>
<evidence type="ECO:0000313" key="1">
    <source>
        <dbReference type="Proteomes" id="UP000887578"/>
    </source>
</evidence>
<reference evidence="2" key="1">
    <citation type="submission" date="2022-11" db="UniProtKB">
        <authorList>
            <consortium name="WormBaseParasite"/>
        </authorList>
    </citation>
    <scope>IDENTIFICATION</scope>
</reference>
<dbReference type="WBParaSite" id="PDA_v2.g23970.t1">
    <property type="protein sequence ID" value="PDA_v2.g23970.t1"/>
    <property type="gene ID" value="PDA_v2.g23970"/>
</dbReference>
<dbReference type="Proteomes" id="UP000887578">
    <property type="component" value="Unplaced"/>
</dbReference>
<evidence type="ECO:0000313" key="2">
    <source>
        <dbReference type="WBParaSite" id="PDA_v2.g23970.t1"/>
    </source>
</evidence>
<proteinExistence type="predicted"/>
<sequence>MNFTEYLAEFEETALSLKRTVDFGLDERRSSIELLLFKFRGILIDLNTTRRSLAKECQVLHEILMNIHANPDYLPHIYKLFIEFFQLVKTDWTYLKTFHTQRSRDLLSRAMTYKRIIENALKVEVVLTGSVASETSCNGYDFDFGIEGPLKYAMQGKLERSFRSLRNIQYINTKKLQLFVIELNDGSRIDVVGKCQTVALQRVLVQLDMDQKVTISCIKALLKKIKLIDSANGRLPSCSIGVALLCANHDGFYKWNEGSYFSQMCRYISEFEFDVYSMTTSGPRVKRSRDCTIEILDTVDPSKTNSAAGRTTTGTMDAVQLWMELFSHFDQLELYLGTVL</sequence>
<dbReference type="AlphaFoldDB" id="A0A914PZW5"/>